<dbReference type="EMBL" id="UINC01003062">
    <property type="protein sequence ID" value="SVA02993.1"/>
    <property type="molecule type" value="Genomic_DNA"/>
</dbReference>
<protein>
    <submittedName>
        <fullName evidence="1">Uncharacterized protein</fullName>
    </submittedName>
</protein>
<gene>
    <name evidence="1" type="ORF">METZ01_LOCUS55847</name>
</gene>
<sequence length="97" mass="11745">MLNLFKYIDELENRIRIIEEELLRYDFGYDPVETLQRRFAEKEGYDIWKVKFAMNKPDNPANKPLTPEETRKQWLIDKDGKYGYADTLKNNLWDPKT</sequence>
<proteinExistence type="predicted"/>
<organism evidence="1">
    <name type="scientific">marine metagenome</name>
    <dbReference type="NCBI Taxonomy" id="408172"/>
    <lineage>
        <taxon>unclassified sequences</taxon>
        <taxon>metagenomes</taxon>
        <taxon>ecological metagenomes</taxon>
    </lineage>
</organism>
<accession>A0A381SNY8</accession>
<name>A0A381SNY8_9ZZZZ</name>
<dbReference type="AlphaFoldDB" id="A0A381SNY8"/>
<evidence type="ECO:0000313" key="1">
    <source>
        <dbReference type="EMBL" id="SVA02993.1"/>
    </source>
</evidence>
<reference evidence="1" key="1">
    <citation type="submission" date="2018-05" db="EMBL/GenBank/DDBJ databases">
        <authorList>
            <person name="Lanie J.A."/>
            <person name="Ng W.-L."/>
            <person name="Kazmierczak K.M."/>
            <person name="Andrzejewski T.M."/>
            <person name="Davidsen T.M."/>
            <person name="Wayne K.J."/>
            <person name="Tettelin H."/>
            <person name="Glass J.I."/>
            <person name="Rusch D."/>
            <person name="Podicherti R."/>
            <person name="Tsui H.-C.T."/>
            <person name="Winkler M.E."/>
        </authorList>
    </citation>
    <scope>NUCLEOTIDE SEQUENCE</scope>
</reference>